<accession>A0ACC1R6B2</accession>
<proteinExistence type="predicted"/>
<organism evidence="1 2">
    <name type="scientific">Lecanicillium saksenae</name>
    <dbReference type="NCBI Taxonomy" id="468837"/>
    <lineage>
        <taxon>Eukaryota</taxon>
        <taxon>Fungi</taxon>
        <taxon>Dikarya</taxon>
        <taxon>Ascomycota</taxon>
        <taxon>Pezizomycotina</taxon>
        <taxon>Sordariomycetes</taxon>
        <taxon>Hypocreomycetidae</taxon>
        <taxon>Hypocreales</taxon>
        <taxon>Cordycipitaceae</taxon>
        <taxon>Lecanicillium</taxon>
    </lineage>
</organism>
<protein>
    <submittedName>
        <fullName evidence="1">Uncharacterized protein</fullName>
    </submittedName>
</protein>
<keyword evidence="2" id="KW-1185">Reference proteome</keyword>
<dbReference type="EMBL" id="JANAKD010000056">
    <property type="protein sequence ID" value="KAJ3498327.1"/>
    <property type="molecule type" value="Genomic_DNA"/>
</dbReference>
<gene>
    <name evidence="1" type="ORF">NLG97_g1209</name>
</gene>
<evidence type="ECO:0000313" key="2">
    <source>
        <dbReference type="Proteomes" id="UP001148737"/>
    </source>
</evidence>
<reference evidence="1" key="1">
    <citation type="submission" date="2022-07" db="EMBL/GenBank/DDBJ databases">
        <title>Genome Sequence of Lecanicillium saksenae.</title>
        <authorList>
            <person name="Buettner E."/>
        </authorList>
    </citation>
    <scope>NUCLEOTIDE SEQUENCE</scope>
    <source>
        <strain evidence="1">VT-O1</strain>
    </source>
</reference>
<evidence type="ECO:0000313" key="1">
    <source>
        <dbReference type="EMBL" id="KAJ3498327.1"/>
    </source>
</evidence>
<name>A0ACC1R6B2_9HYPO</name>
<comment type="caution">
    <text evidence="1">The sequence shown here is derived from an EMBL/GenBank/DDBJ whole genome shotgun (WGS) entry which is preliminary data.</text>
</comment>
<dbReference type="Proteomes" id="UP001148737">
    <property type="component" value="Unassembled WGS sequence"/>
</dbReference>
<sequence length="296" mass="34020">MTVINNLLVCVTCGTQYGITYEERPATCRMCDEPRQFVPPSGQSWTTLAQMQPKYKNEIKQDEVDERIWSIFTTPQFAIGQRAIFIETEAGNVLWDCISLLDADTIRFIKSKGGLKAIAISHPHFYSTHLEWAHEFNCPVYLAEEDQEWINRDDTKGHRRFVSGLTEEILPGVNIVKLGGHFPGSSALHWNDNLFVGDSIGISQSGLIRSHHNARHQVFFFHYAFPNFIPLGPTAMLEMWKRLEPWRFTSLFSLFYRTTVRAPDVKALVLSSMQRQAHHQENNDHPLLAESWESKL</sequence>